<keyword evidence="1" id="KW-0547">Nucleotide-binding</keyword>
<evidence type="ECO:0000313" key="4">
    <source>
        <dbReference type="EMBL" id="TDT61954.1"/>
    </source>
</evidence>
<dbReference type="Pfam" id="PF19568">
    <property type="entry name" value="Spore_III_AA"/>
    <property type="match status" value="1"/>
</dbReference>
<evidence type="ECO:0000256" key="2">
    <source>
        <dbReference type="ARBA" id="ARBA00022840"/>
    </source>
</evidence>
<dbReference type="RefSeq" id="WP_133627585.1">
    <property type="nucleotide sequence ID" value="NZ_SOAZ01000005.1"/>
</dbReference>
<protein>
    <submittedName>
        <fullName evidence="4">Stage III sporulation protein AA</fullName>
    </submittedName>
</protein>
<accession>A0A4R7KUH4</accession>
<feature type="domain" description="AAA+ ATPase" evidence="3">
    <location>
        <begin position="160"/>
        <end position="309"/>
    </location>
</feature>
<evidence type="ECO:0000313" key="5">
    <source>
        <dbReference type="Proteomes" id="UP000295325"/>
    </source>
</evidence>
<gene>
    <name evidence="4" type="ORF">EDD71_105134</name>
</gene>
<dbReference type="SUPFAM" id="SSF52540">
    <property type="entry name" value="P-loop containing nucleoside triphosphate hydrolases"/>
    <property type="match status" value="1"/>
</dbReference>
<dbReference type="Gene3D" id="3.40.50.300">
    <property type="entry name" value="P-loop containing nucleotide triphosphate hydrolases"/>
    <property type="match status" value="1"/>
</dbReference>
<keyword evidence="5" id="KW-1185">Reference proteome</keyword>
<name>A0A4R7KUH4_9CLOT</name>
<dbReference type="InterPro" id="IPR027417">
    <property type="entry name" value="P-loop_NTPase"/>
</dbReference>
<dbReference type="InterPro" id="IPR045735">
    <property type="entry name" value="Spore_III_AA_AAA+_ATPase"/>
</dbReference>
<dbReference type="InterPro" id="IPR014217">
    <property type="entry name" value="Spore_III_AA"/>
</dbReference>
<dbReference type="InterPro" id="IPR003593">
    <property type="entry name" value="AAA+_ATPase"/>
</dbReference>
<evidence type="ECO:0000256" key="1">
    <source>
        <dbReference type="ARBA" id="ARBA00022741"/>
    </source>
</evidence>
<sequence length="320" mass="35856">MYLYDEKKIRDVLERDIIPVLPERISKIIGKISPGDMQYIEEIRLRVQRPLMIFKGGLDYFVNEDGSISHFYTRAVTVIREDMERALQLMSDYSIYAVEDEIKQGFLTLRGGHRVGITGRGVIDGKKIKTIKNISGMNIRIAREVKGCGFELTEKLYRDGVKHTLIASPPGCGKTTLLRDVIRILSWGQKEIGIRGYKVGVVDERSEIAGCYLGIPQRDVGIRTDVLDACPKAQGMIMLLRSMSPEIIAVDEIGSLEDAEAIEDAVNAGVKVIATVHGRDMTEILKRPGVKNLVDRRTFEKIVILSRREGPGTIDEIIDV</sequence>
<dbReference type="OrthoDB" id="9768243at2"/>
<dbReference type="PANTHER" id="PTHR20953:SF3">
    <property type="entry name" value="P-LOOP CONTAINING NUCLEOSIDE TRIPHOSPHATE HYDROLASES SUPERFAMILY PROTEIN"/>
    <property type="match status" value="1"/>
</dbReference>
<reference evidence="4 5" key="1">
    <citation type="submission" date="2019-03" db="EMBL/GenBank/DDBJ databases">
        <title>Genomic Encyclopedia of Type Strains, Phase IV (KMG-IV): sequencing the most valuable type-strain genomes for metagenomic binning, comparative biology and taxonomic classification.</title>
        <authorList>
            <person name="Goeker M."/>
        </authorList>
    </citation>
    <scope>NUCLEOTIDE SEQUENCE [LARGE SCALE GENOMIC DNA]</scope>
    <source>
        <strain evidence="4 5">DSM 24455</strain>
    </source>
</reference>
<dbReference type="AlphaFoldDB" id="A0A4R7KUH4"/>
<organism evidence="4 5">
    <name type="scientific">Fonticella tunisiensis</name>
    <dbReference type="NCBI Taxonomy" id="1096341"/>
    <lineage>
        <taxon>Bacteria</taxon>
        <taxon>Bacillati</taxon>
        <taxon>Bacillota</taxon>
        <taxon>Clostridia</taxon>
        <taxon>Eubacteriales</taxon>
        <taxon>Clostridiaceae</taxon>
        <taxon>Fonticella</taxon>
    </lineage>
</organism>
<dbReference type="GO" id="GO:0005524">
    <property type="term" value="F:ATP binding"/>
    <property type="evidence" value="ECO:0007669"/>
    <property type="project" value="UniProtKB-KW"/>
</dbReference>
<comment type="caution">
    <text evidence="4">The sequence shown here is derived from an EMBL/GenBank/DDBJ whole genome shotgun (WGS) entry which is preliminary data.</text>
</comment>
<proteinExistence type="predicted"/>
<dbReference type="PANTHER" id="PTHR20953">
    <property type="entry name" value="KINASE-RELATED"/>
    <property type="match status" value="1"/>
</dbReference>
<dbReference type="Proteomes" id="UP000295325">
    <property type="component" value="Unassembled WGS sequence"/>
</dbReference>
<dbReference type="NCBIfam" id="TIGR02858">
    <property type="entry name" value="spore_III_AA"/>
    <property type="match status" value="1"/>
</dbReference>
<keyword evidence="2" id="KW-0067">ATP-binding</keyword>
<evidence type="ECO:0000259" key="3">
    <source>
        <dbReference type="SMART" id="SM00382"/>
    </source>
</evidence>
<dbReference type="SMART" id="SM00382">
    <property type="entry name" value="AAA"/>
    <property type="match status" value="1"/>
</dbReference>
<dbReference type="EMBL" id="SOAZ01000005">
    <property type="protein sequence ID" value="TDT61954.1"/>
    <property type="molecule type" value="Genomic_DNA"/>
</dbReference>